<dbReference type="EMBL" id="CP017479">
    <property type="protein sequence ID" value="AOW10462.1"/>
    <property type="molecule type" value="Genomic_DNA"/>
</dbReference>
<evidence type="ECO:0000313" key="2">
    <source>
        <dbReference type="Proteomes" id="UP000175968"/>
    </source>
</evidence>
<keyword evidence="2" id="KW-1185">Reference proteome</keyword>
<dbReference type="Proteomes" id="UP000175968">
    <property type="component" value="Chromosome"/>
</dbReference>
<evidence type="ECO:0000313" key="1">
    <source>
        <dbReference type="EMBL" id="AOW10462.1"/>
    </source>
</evidence>
<accession>A0AAC9I6E8</accession>
<sequence length="316" mass="37300">MKMQRKNKKNLEDLVKEIENISYDIRAEIIANELIESNSIISDEIVISNQGQFTRAYRSDVLGASIEDNNYDNREYLKILLSRDSIYDALPEGVVHSLNENNADKSVHQMIKEHKHQKRQETESRKFFMPFENEIFHYRTKIESVERDFLYKLNGHKPLDFFYDFWGLSQDYPAVLVSKFIQLLPYAYKIVGDIDLACRCLSSIIEEKIDYKTTTYKECSDESEQINLGENRLGVDFICGNNYMDYSMNVTLEIGPIINNPFENYIHKGRIKKFIDCFYEHFFPMEVELKTVLLMNREIEEFNFSKQPVLGYTTRI</sequence>
<organism evidence="1 2">
    <name type="scientific">Flavobacterium gilvum</name>
    <dbReference type="NCBI Taxonomy" id="1492737"/>
    <lineage>
        <taxon>Bacteria</taxon>
        <taxon>Pseudomonadati</taxon>
        <taxon>Bacteroidota</taxon>
        <taxon>Flavobacteriia</taxon>
        <taxon>Flavobacteriales</taxon>
        <taxon>Flavobacteriaceae</taxon>
        <taxon>Flavobacterium</taxon>
    </lineage>
</organism>
<dbReference type="KEGG" id="fgl:EM308_13645"/>
<name>A0AAC9I6E8_9FLAO</name>
<evidence type="ECO:0008006" key="3">
    <source>
        <dbReference type="Google" id="ProtNLM"/>
    </source>
</evidence>
<protein>
    <recommendedName>
        <fullName evidence="3">Type VI secretion, VasB, ImpH, VC_A0111</fullName>
    </recommendedName>
</protein>
<gene>
    <name evidence="1" type="ORF">EM308_13645</name>
</gene>
<reference evidence="1 2" key="1">
    <citation type="submission" date="2016-10" db="EMBL/GenBank/DDBJ databases">
        <title>Flavobacterium gilvum sp. nov., isolated from stream water.</title>
        <authorList>
            <person name="Shin S.-K."/>
            <person name="Cho Y.-J."/>
            <person name="Yi H."/>
        </authorList>
    </citation>
    <scope>NUCLEOTIDE SEQUENCE [LARGE SCALE GENOMIC DNA]</scope>
    <source>
        <strain evidence="1 2">EM1308</strain>
    </source>
</reference>
<dbReference type="AlphaFoldDB" id="A0AAC9I6E8"/>
<proteinExistence type="predicted"/>